<dbReference type="OrthoDB" id="9768323at2"/>
<dbReference type="Gene3D" id="3.30.420.40">
    <property type="match status" value="1"/>
</dbReference>
<sequence length="719" mass="77081">MKVRIGIDVGGTFTDAVAINDETYELIGSVKLPTTHEAKEGVAAGIVQVLSKIMEEYNIKPEDVTFIAHGTTQATNALLEGDVAKVGIVTIGSGIQGLKSRSDTNIGNIELTAGKHLQSYNAYVNVGTKETFVNDVANALSDLMRQGAQSIVATEAFSVDDPTNKNAVLEQYRKLGLPGTAGSDVSKLYGLKVRTRTAVINASILPKMLEAANMTERSIKNANIGAPLMVMRCDGGVMTMDEVRNRPILTILSGPAAGVAGALMYEKLTDGIFLEVGGTSTDISCVKDGNVVVHYAEVGGHKTYVNSLDVRTVGIGGGSMIELKDGKAVNTGPRSAHIANLDYEVYTDPENIVNPVLRSIRPKEGDPEYAYIECDGGKKYALTLSGAANIVGYVSKENYAYGNAEAARRAWAPLAKNMGMSVEECAKKVLEFAAAKNSKVVESLIKDYGLDKSALTFVGGGGGAATVVPHLAEYMGCKFRIAKNAHVISPIGVALAMVRDMVERTIMNPTEEDILAIRNEAFQKAVQSGADPDTIEVKVEVDNQRQKVRAIAVGATELRTKELSGAKKTDEELIKIAADNLKVDPSKIKIAADNGSMVALTCQNTVRAFLFFKKKVNTLRLLDRDGVIRLQRKNATVVSCPVKRWKSVVQNVLADNTIHGDGGAEIPNLYVVLGRRIIDLAGMQSESQIMSLCRVELSGARPDDSLIVICTRTTENERG</sequence>
<dbReference type="Pfam" id="PF01968">
    <property type="entry name" value="Hydantoinase_A"/>
    <property type="match status" value="1"/>
</dbReference>
<dbReference type="PATRIC" id="fig|29343.3.peg.33"/>
<proteinExistence type="predicted"/>
<evidence type="ECO:0000313" key="3">
    <source>
        <dbReference type="EMBL" id="CDZ23180.1"/>
    </source>
</evidence>
<dbReference type="InterPro" id="IPR045079">
    <property type="entry name" value="Oxoprolinase-like"/>
</dbReference>
<dbReference type="PANTHER" id="PTHR11365">
    <property type="entry name" value="5-OXOPROLINASE RELATED"/>
    <property type="match status" value="1"/>
</dbReference>
<dbReference type="GO" id="GO:0005829">
    <property type="term" value="C:cytosol"/>
    <property type="evidence" value="ECO:0007669"/>
    <property type="project" value="TreeGrafter"/>
</dbReference>
<keyword evidence="4" id="KW-1185">Reference proteome</keyword>
<name>A0A078KPT0_9FIRM</name>
<organism evidence="3 4">
    <name type="scientific">[Clostridium] cellulosi</name>
    <dbReference type="NCBI Taxonomy" id="29343"/>
    <lineage>
        <taxon>Bacteria</taxon>
        <taxon>Bacillati</taxon>
        <taxon>Bacillota</taxon>
        <taxon>Clostridia</taxon>
        <taxon>Eubacteriales</taxon>
        <taxon>Oscillospiraceae</taxon>
        <taxon>Oscillospiraceae incertae sedis</taxon>
    </lineage>
</organism>
<dbReference type="Proteomes" id="UP000032431">
    <property type="component" value="Chromosome I"/>
</dbReference>
<evidence type="ECO:0000259" key="1">
    <source>
        <dbReference type="Pfam" id="PF01968"/>
    </source>
</evidence>
<dbReference type="PANTHER" id="PTHR11365:SF23">
    <property type="entry name" value="HYPOTHETICAL 5-OXOPROLINASE (EUROFUNG)-RELATED"/>
    <property type="match status" value="1"/>
</dbReference>
<dbReference type="InterPro" id="IPR002821">
    <property type="entry name" value="Hydantoinase_A"/>
</dbReference>
<evidence type="ECO:0000259" key="2">
    <source>
        <dbReference type="Pfam" id="PF05378"/>
    </source>
</evidence>
<evidence type="ECO:0000313" key="4">
    <source>
        <dbReference type="Proteomes" id="UP000032431"/>
    </source>
</evidence>
<reference evidence="4" key="1">
    <citation type="submission" date="2014-07" db="EMBL/GenBank/DDBJ databases">
        <authorList>
            <person name="Wibberg D."/>
        </authorList>
    </citation>
    <scope>NUCLEOTIDE SEQUENCE [LARGE SCALE GENOMIC DNA]</scope>
    <source>
        <strain evidence="4">DG5</strain>
    </source>
</reference>
<dbReference type="GO" id="GO:0006749">
    <property type="term" value="P:glutathione metabolic process"/>
    <property type="evidence" value="ECO:0007669"/>
    <property type="project" value="TreeGrafter"/>
</dbReference>
<dbReference type="AlphaFoldDB" id="A0A078KPT0"/>
<feature type="domain" description="Hydantoinase/oxoprolinase N-terminal" evidence="2">
    <location>
        <begin position="4"/>
        <end position="174"/>
    </location>
</feature>
<dbReference type="STRING" id="29343.CCDG5_0029"/>
<feature type="domain" description="Hydantoinase A/oxoprolinase" evidence="1">
    <location>
        <begin position="194"/>
        <end position="500"/>
    </location>
</feature>
<dbReference type="KEGG" id="ccel:CCDG5_0029"/>
<dbReference type="InterPro" id="IPR008040">
    <property type="entry name" value="Hydant_A_N"/>
</dbReference>
<accession>A0A078KPT0</accession>
<protein>
    <submittedName>
        <fullName evidence="3">Hydantoinase/oxoprolinase</fullName>
    </submittedName>
</protein>
<dbReference type="InterPro" id="IPR043129">
    <property type="entry name" value="ATPase_NBD"/>
</dbReference>
<dbReference type="EMBL" id="LM995447">
    <property type="protein sequence ID" value="CDZ23180.1"/>
    <property type="molecule type" value="Genomic_DNA"/>
</dbReference>
<gene>
    <name evidence="3" type="ORF">CCDG5_0029</name>
</gene>
<dbReference type="GO" id="GO:0017168">
    <property type="term" value="F:5-oxoprolinase (ATP-hydrolyzing) activity"/>
    <property type="evidence" value="ECO:0007669"/>
    <property type="project" value="TreeGrafter"/>
</dbReference>
<dbReference type="HOGENOM" id="CLU_014140_0_0_9"/>
<dbReference type="Pfam" id="PF05378">
    <property type="entry name" value="Hydant_A_N"/>
    <property type="match status" value="1"/>
</dbReference>
<dbReference type="SUPFAM" id="SSF53067">
    <property type="entry name" value="Actin-like ATPase domain"/>
    <property type="match status" value="1"/>
</dbReference>